<feature type="region of interest" description="Disordered" evidence="2">
    <location>
        <begin position="369"/>
        <end position="391"/>
    </location>
</feature>
<reference evidence="4" key="1">
    <citation type="journal article" date="2014" name="Int. J. Syst. Evol. Microbiol.">
        <title>Complete genome sequence of Corynebacterium casei LMG S-19264T (=DSM 44701T), isolated from a smear-ripened cheese.</title>
        <authorList>
            <consortium name="US DOE Joint Genome Institute (JGI-PGF)"/>
            <person name="Walter F."/>
            <person name="Albersmeier A."/>
            <person name="Kalinowski J."/>
            <person name="Ruckert C."/>
        </authorList>
    </citation>
    <scope>NUCLEOTIDE SEQUENCE</scope>
    <source>
        <strain evidence="4">JCM 4346</strain>
    </source>
</reference>
<dbReference type="InterPro" id="IPR050585">
    <property type="entry name" value="Xaa-Pro_dipeptidyl-ppase/CocE"/>
</dbReference>
<feature type="domain" description="Xaa-Pro dipeptidyl-peptidase C-terminal" evidence="3">
    <location>
        <begin position="316"/>
        <end position="551"/>
    </location>
</feature>
<dbReference type="SUPFAM" id="SSF49785">
    <property type="entry name" value="Galactose-binding domain-like"/>
    <property type="match status" value="1"/>
</dbReference>
<dbReference type="AlphaFoldDB" id="A0A918FPC6"/>
<dbReference type="InterPro" id="IPR008979">
    <property type="entry name" value="Galactose-bd-like_sf"/>
</dbReference>
<dbReference type="NCBIfam" id="TIGR00976">
    <property type="entry name" value="CocE_NonD"/>
    <property type="match status" value="1"/>
</dbReference>
<sequence length="561" mass="61609">MAEIQIEFDVPAQMRDGTVLRADVYRPGGTGPWPVLLSRLPYGKQMALAISLLDPLAAARRGFMVVLQDTRGRFASDGDWEPFTYEESDGYDTVRWAAALPGANGSVGMIGASYFGNTQWTAALSKPPELKAIAPMVTWSDPDDGLWTRGGAIELGITAPWSLMMGADALMRRHSTDPATLGGSLGGLVQDLDGLADGGYGELPAGRFPAFVRHDLPELGYERSRREPDWARSCRVAGRHDEVDLPTFQVGGWYDIFTQGTLDNFTAMRRAGRPATLVMGPWSHANQQHVIGDVNFGFGANSAFMGMRGPLHGLQLDWFQRTLGDGEALEPDTGAVLLFVMGINQWREETEWPLSRAVDTDFHLRADGRLTQEPPSTAERAEEFTYDPMDPVPTTGGALLMSEEFRPGPLDQRDVEGREDVLVFTSEPLTEDVEVTGRVRAVLFAATDGPSTDWVARLCDVDEHGVSRNVTDGIVRVRATTPGEAAEHVVDLWSTSIVFKAGHRIRVQVTSSNFPRWDRNLNTGEPEENATTARVARQQVFHDPTRPSRIVLPVVPARQEA</sequence>
<keyword evidence="5" id="KW-1185">Reference proteome</keyword>
<evidence type="ECO:0000313" key="5">
    <source>
        <dbReference type="Proteomes" id="UP000658320"/>
    </source>
</evidence>
<dbReference type="PANTHER" id="PTHR43056:SF10">
    <property type="entry name" value="COCE_NOND FAMILY, PUTATIVE (AFU_ORTHOLOGUE AFUA_7G00600)-RELATED"/>
    <property type="match status" value="1"/>
</dbReference>
<dbReference type="PANTHER" id="PTHR43056">
    <property type="entry name" value="PEPTIDASE S9 PROLYL OLIGOPEPTIDASE"/>
    <property type="match status" value="1"/>
</dbReference>
<evidence type="ECO:0000256" key="2">
    <source>
        <dbReference type="SAM" id="MobiDB-lite"/>
    </source>
</evidence>
<dbReference type="SUPFAM" id="SSF53474">
    <property type="entry name" value="alpha/beta-Hydrolases"/>
    <property type="match status" value="1"/>
</dbReference>
<keyword evidence="1" id="KW-0378">Hydrolase</keyword>
<organism evidence="4 5">
    <name type="scientific">Streptomyces aurantiogriseus</name>
    <dbReference type="NCBI Taxonomy" id="66870"/>
    <lineage>
        <taxon>Bacteria</taxon>
        <taxon>Bacillati</taxon>
        <taxon>Actinomycetota</taxon>
        <taxon>Actinomycetes</taxon>
        <taxon>Kitasatosporales</taxon>
        <taxon>Streptomycetaceae</taxon>
        <taxon>Streptomyces</taxon>
    </lineage>
</organism>
<dbReference type="InterPro" id="IPR029058">
    <property type="entry name" value="AB_hydrolase_fold"/>
</dbReference>
<dbReference type="RefSeq" id="WP_189944252.1">
    <property type="nucleotide sequence ID" value="NZ_BMSX01000045.1"/>
</dbReference>
<dbReference type="EMBL" id="BMSX01000045">
    <property type="protein sequence ID" value="GGR63200.1"/>
    <property type="molecule type" value="Genomic_DNA"/>
</dbReference>
<dbReference type="Gene3D" id="3.40.50.1820">
    <property type="entry name" value="alpha/beta hydrolase"/>
    <property type="match status" value="1"/>
</dbReference>
<protein>
    <submittedName>
        <fullName evidence="4">X-Pro dipeptidyl-peptidase</fullName>
    </submittedName>
</protein>
<reference evidence="4" key="2">
    <citation type="submission" date="2020-09" db="EMBL/GenBank/DDBJ databases">
        <authorList>
            <person name="Sun Q."/>
            <person name="Ohkuma M."/>
        </authorList>
    </citation>
    <scope>NUCLEOTIDE SEQUENCE</scope>
    <source>
        <strain evidence="4">JCM 4346</strain>
    </source>
</reference>
<proteinExistence type="predicted"/>
<dbReference type="Pfam" id="PF08530">
    <property type="entry name" value="PepX_C"/>
    <property type="match status" value="1"/>
</dbReference>
<name>A0A918FPC6_9ACTN</name>
<dbReference type="Gene3D" id="1.10.3020.10">
    <property type="entry name" value="alpha-amino acid ester hydrolase ( Helical cap domain)"/>
    <property type="match status" value="1"/>
</dbReference>
<accession>A0A918FPC6</accession>
<evidence type="ECO:0000259" key="3">
    <source>
        <dbReference type="SMART" id="SM00939"/>
    </source>
</evidence>
<dbReference type="InterPro" id="IPR000383">
    <property type="entry name" value="Xaa-Pro-like_dom"/>
</dbReference>
<dbReference type="Pfam" id="PF02129">
    <property type="entry name" value="Peptidase_S15"/>
    <property type="match status" value="1"/>
</dbReference>
<gene>
    <name evidence="4" type="ORF">GCM10010251_94850</name>
</gene>
<dbReference type="GO" id="GO:0008239">
    <property type="term" value="F:dipeptidyl-peptidase activity"/>
    <property type="evidence" value="ECO:0007669"/>
    <property type="project" value="InterPro"/>
</dbReference>
<evidence type="ECO:0000313" key="4">
    <source>
        <dbReference type="EMBL" id="GGR63200.1"/>
    </source>
</evidence>
<dbReference type="InterPro" id="IPR013736">
    <property type="entry name" value="Xaa-Pro_dipept_C"/>
</dbReference>
<dbReference type="InterPro" id="IPR005674">
    <property type="entry name" value="CocE/Ser_esterase"/>
</dbReference>
<comment type="caution">
    <text evidence="4">The sequence shown here is derived from an EMBL/GenBank/DDBJ whole genome shotgun (WGS) entry which is preliminary data.</text>
</comment>
<dbReference type="Proteomes" id="UP000658320">
    <property type="component" value="Unassembled WGS sequence"/>
</dbReference>
<dbReference type="Gene3D" id="2.60.120.260">
    <property type="entry name" value="Galactose-binding domain-like"/>
    <property type="match status" value="1"/>
</dbReference>
<dbReference type="SMART" id="SM00939">
    <property type="entry name" value="PepX_C"/>
    <property type="match status" value="1"/>
</dbReference>
<evidence type="ECO:0000256" key="1">
    <source>
        <dbReference type="ARBA" id="ARBA00022801"/>
    </source>
</evidence>